<accession>A0AAV4P4T0</accession>
<reference evidence="2 3" key="1">
    <citation type="submission" date="2021-06" db="EMBL/GenBank/DDBJ databases">
        <title>Caerostris extrusa draft genome.</title>
        <authorList>
            <person name="Kono N."/>
            <person name="Arakawa K."/>
        </authorList>
    </citation>
    <scope>NUCLEOTIDE SEQUENCE [LARGE SCALE GENOMIC DNA]</scope>
</reference>
<dbReference type="AlphaFoldDB" id="A0AAV4P4T0"/>
<protein>
    <submittedName>
        <fullName evidence="2">Uncharacterized protein</fullName>
    </submittedName>
</protein>
<feature type="compositionally biased region" description="Polar residues" evidence="1">
    <location>
        <begin position="1"/>
        <end position="10"/>
    </location>
</feature>
<gene>
    <name evidence="2" type="ORF">CEXT_350151</name>
</gene>
<name>A0AAV4P4T0_CAEEX</name>
<sequence>MFGKNTTTTTRLKKGNQKPVKVITPEKKGKKRHERDQPVLSAGKASRAHASERLTTVNRMSRGASKSFR</sequence>
<comment type="caution">
    <text evidence="2">The sequence shown here is derived from an EMBL/GenBank/DDBJ whole genome shotgun (WGS) entry which is preliminary data.</text>
</comment>
<dbReference type="Proteomes" id="UP001054945">
    <property type="component" value="Unassembled WGS sequence"/>
</dbReference>
<keyword evidence="3" id="KW-1185">Reference proteome</keyword>
<evidence type="ECO:0000256" key="1">
    <source>
        <dbReference type="SAM" id="MobiDB-lite"/>
    </source>
</evidence>
<evidence type="ECO:0000313" key="3">
    <source>
        <dbReference type="Proteomes" id="UP001054945"/>
    </source>
</evidence>
<organism evidence="2 3">
    <name type="scientific">Caerostris extrusa</name>
    <name type="common">Bark spider</name>
    <name type="synonym">Caerostris bankana</name>
    <dbReference type="NCBI Taxonomy" id="172846"/>
    <lineage>
        <taxon>Eukaryota</taxon>
        <taxon>Metazoa</taxon>
        <taxon>Ecdysozoa</taxon>
        <taxon>Arthropoda</taxon>
        <taxon>Chelicerata</taxon>
        <taxon>Arachnida</taxon>
        <taxon>Araneae</taxon>
        <taxon>Araneomorphae</taxon>
        <taxon>Entelegynae</taxon>
        <taxon>Araneoidea</taxon>
        <taxon>Araneidae</taxon>
        <taxon>Caerostris</taxon>
    </lineage>
</organism>
<feature type="region of interest" description="Disordered" evidence="1">
    <location>
        <begin position="1"/>
        <end position="69"/>
    </location>
</feature>
<evidence type="ECO:0000313" key="2">
    <source>
        <dbReference type="EMBL" id="GIX92034.1"/>
    </source>
</evidence>
<proteinExistence type="predicted"/>
<dbReference type="EMBL" id="BPLR01004086">
    <property type="protein sequence ID" value="GIX92034.1"/>
    <property type="molecule type" value="Genomic_DNA"/>
</dbReference>